<feature type="region of interest" description="Disordered" evidence="1">
    <location>
        <begin position="64"/>
        <end position="122"/>
    </location>
</feature>
<proteinExistence type="predicted"/>
<feature type="compositionally biased region" description="Low complexity" evidence="1">
    <location>
        <begin position="112"/>
        <end position="122"/>
    </location>
</feature>
<evidence type="ECO:0000256" key="1">
    <source>
        <dbReference type="SAM" id="MobiDB-lite"/>
    </source>
</evidence>
<organism evidence="3 4">
    <name type="scientific">Molossus molossus</name>
    <name type="common">Pallas' mastiff bat</name>
    <name type="synonym">Vespertilio molossus</name>
    <dbReference type="NCBI Taxonomy" id="27622"/>
    <lineage>
        <taxon>Eukaryota</taxon>
        <taxon>Metazoa</taxon>
        <taxon>Chordata</taxon>
        <taxon>Craniata</taxon>
        <taxon>Vertebrata</taxon>
        <taxon>Euteleostomi</taxon>
        <taxon>Mammalia</taxon>
        <taxon>Eutheria</taxon>
        <taxon>Laurasiatheria</taxon>
        <taxon>Chiroptera</taxon>
        <taxon>Yangochiroptera</taxon>
        <taxon>Molossidae</taxon>
        <taxon>Molossus</taxon>
    </lineage>
</organism>
<gene>
    <name evidence="3" type="ORF">HJG59_009500</name>
</gene>
<feature type="signal peptide" evidence="2">
    <location>
        <begin position="1"/>
        <end position="30"/>
    </location>
</feature>
<sequence length="122" mass="13477">MEETPALRCACALALMYLAVLLQRPEGALGEELQPRQPLEPRAAYWLSSFGLFNKYLEKLFNSKSKDTKKDVKNPKKTENSTKAPPANATKPLPSKPAEFPLRNSTNPPPRAAARSRPPTSS</sequence>
<reference evidence="3 4" key="1">
    <citation type="journal article" date="2020" name="Nature">
        <title>Six reference-quality genomes reveal evolution of bat adaptations.</title>
        <authorList>
            <person name="Jebb D."/>
            <person name="Huang Z."/>
            <person name="Pippel M."/>
            <person name="Hughes G.M."/>
            <person name="Lavrichenko K."/>
            <person name="Devanna P."/>
            <person name="Winkler S."/>
            <person name="Jermiin L.S."/>
            <person name="Skirmuntt E.C."/>
            <person name="Katzourakis A."/>
            <person name="Burkitt-Gray L."/>
            <person name="Ray D.A."/>
            <person name="Sullivan K.A.M."/>
            <person name="Roscito J.G."/>
            <person name="Kirilenko B.M."/>
            <person name="Davalos L.M."/>
            <person name="Corthals A.P."/>
            <person name="Power M.L."/>
            <person name="Jones G."/>
            <person name="Ransome R.D."/>
            <person name="Dechmann D.K.N."/>
            <person name="Locatelli A.G."/>
            <person name="Puechmaille S.J."/>
            <person name="Fedrigo O."/>
            <person name="Jarvis E.D."/>
            <person name="Hiller M."/>
            <person name="Vernes S.C."/>
            <person name="Myers E.W."/>
            <person name="Teeling E.C."/>
        </authorList>
    </citation>
    <scope>NUCLEOTIDE SEQUENCE [LARGE SCALE GENOMIC DNA]</scope>
    <source>
        <strain evidence="3">MMolMol1</strain>
        <tissue evidence="3">Muscle</tissue>
    </source>
</reference>
<dbReference type="AlphaFoldDB" id="A0A7J8CZ18"/>
<protein>
    <submittedName>
        <fullName evidence="3">Uncharacterized protein</fullName>
    </submittedName>
</protein>
<evidence type="ECO:0000313" key="4">
    <source>
        <dbReference type="Proteomes" id="UP000550707"/>
    </source>
</evidence>
<feature type="chain" id="PRO_5029702433" evidence="2">
    <location>
        <begin position="31"/>
        <end position="122"/>
    </location>
</feature>
<keyword evidence="4" id="KW-1185">Reference proteome</keyword>
<evidence type="ECO:0000256" key="2">
    <source>
        <dbReference type="SAM" id="SignalP"/>
    </source>
</evidence>
<keyword evidence="2" id="KW-0732">Signal</keyword>
<dbReference type="Proteomes" id="UP000550707">
    <property type="component" value="Unassembled WGS sequence"/>
</dbReference>
<feature type="compositionally biased region" description="Basic and acidic residues" evidence="1">
    <location>
        <begin position="64"/>
        <end position="80"/>
    </location>
</feature>
<accession>A0A7J8CZ18</accession>
<dbReference type="EMBL" id="JACASF010000019">
    <property type="protein sequence ID" value="KAF6416224.1"/>
    <property type="molecule type" value="Genomic_DNA"/>
</dbReference>
<dbReference type="InParanoid" id="A0A7J8CZ18"/>
<evidence type="ECO:0000313" key="3">
    <source>
        <dbReference type="EMBL" id="KAF6416224.1"/>
    </source>
</evidence>
<name>A0A7J8CZ18_MOLMO</name>
<comment type="caution">
    <text evidence="3">The sequence shown here is derived from an EMBL/GenBank/DDBJ whole genome shotgun (WGS) entry which is preliminary data.</text>
</comment>